<dbReference type="InterPro" id="IPR021109">
    <property type="entry name" value="Peptidase_aspartic_dom_sf"/>
</dbReference>
<reference evidence="6 7" key="1">
    <citation type="submission" date="2015-09" db="EMBL/GenBank/DDBJ databases">
        <title>Draft genome of the parasitic nematode Teladorsagia circumcincta isolate WARC Sus (inbred).</title>
        <authorList>
            <person name="Mitreva M."/>
        </authorList>
    </citation>
    <scope>NUCLEOTIDE SEQUENCE [LARGE SCALE GENOMIC DNA]</scope>
    <source>
        <strain evidence="6 7">S</strain>
    </source>
</reference>
<proteinExistence type="predicted"/>
<keyword evidence="4" id="KW-0378">Hydrolase</keyword>
<evidence type="ECO:0000256" key="1">
    <source>
        <dbReference type="ARBA" id="ARBA00022679"/>
    </source>
</evidence>
<gene>
    <name evidence="6" type="ORF">TELCIR_01570</name>
</gene>
<dbReference type="PANTHER" id="PTHR37984">
    <property type="entry name" value="PROTEIN CBG26694"/>
    <property type="match status" value="1"/>
</dbReference>
<organism evidence="6 7">
    <name type="scientific">Teladorsagia circumcincta</name>
    <name type="common">Brown stomach worm</name>
    <name type="synonym">Ostertagia circumcincta</name>
    <dbReference type="NCBI Taxonomy" id="45464"/>
    <lineage>
        <taxon>Eukaryota</taxon>
        <taxon>Metazoa</taxon>
        <taxon>Ecdysozoa</taxon>
        <taxon>Nematoda</taxon>
        <taxon>Chromadorea</taxon>
        <taxon>Rhabditida</taxon>
        <taxon>Rhabditina</taxon>
        <taxon>Rhabditomorpha</taxon>
        <taxon>Strongyloidea</taxon>
        <taxon>Trichostrongylidae</taxon>
        <taxon>Teladorsagia</taxon>
    </lineage>
</organism>
<dbReference type="GO" id="GO:0004519">
    <property type="term" value="F:endonuclease activity"/>
    <property type="evidence" value="ECO:0007669"/>
    <property type="project" value="UniProtKB-KW"/>
</dbReference>
<evidence type="ECO:0000313" key="6">
    <source>
        <dbReference type="EMBL" id="PIO76368.1"/>
    </source>
</evidence>
<dbReference type="EMBL" id="KZ345058">
    <property type="protein sequence ID" value="PIO76368.1"/>
    <property type="molecule type" value="Genomic_DNA"/>
</dbReference>
<keyword evidence="4" id="KW-0255">Endonuclease</keyword>
<dbReference type="Gene3D" id="3.10.10.10">
    <property type="entry name" value="HIV Type 1 Reverse Transcriptase, subunit A, domain 1"/>
    <property type="match status" value="1"/>
</dbReference>
<keyword evidence="1" id="KW-0808">Transferase</keyword>
<dbReference type="SUPFAM" id="SSF50630">
    <property type="entry name" value="Acid proteases"/>
    <property type="match status" value="1"/>
</dbReference>
<evidence type="ECO:0000313" key="7">
    <source>
        <dbReference type="Proteomes" id="UP000230423"/>
    </source>
</evidence>
<keyword evidence="2" id="KW-0548">Nucleotidyltransferase</keyword>
<protein>
    <recommendedName>
        <fullName evidence="5">DUF7083 domain-containing protein</fullName>
    </recommendedName>
</protein>
<dbReference type="AlphaFoldDB" id="A0A2G9V1K9"/>
<dbReference type="OrthoDB" id="5850509at2759"/>
<accession>A0A2G9V1K9</accession>
<name>A0A2G9V1K9_TELCI</name>
<evidence type="ECO:0000256" key="4">
    <source>
        <dbReference type="ARBA" id="ARBA00022759"/>
    </source>
</evidence>
<dbReference type="Proteomes" id="UP000230423">
    <property type="component" value="Unassembled WGS sequence"/>
</dbReference>
<keyword evidence="7" id="KW-1185">Reference proteome</keyword>
<sequence>MDAYTLRAILSAQAASQAAAQEKMLQAVMKEIPTTAHVTSAEFVTNSLSARLPEFTHDPENGCTFDVWYNEDIITQDGATLDDEERTRLIVSKLDAAADARFTNQILPRRAAEIPLAETVKTLQELFGHNTSVFARRYAYLKIQCNGESLRDYTGGTHWAKECDFMEKRCHACNRVGHKKGFCKNFNRTRTSKLKRKRKRASQVVIAASTTTDIAPIRCISRTVEINEVSMRMRLDTGTNVAFLRHKDWIAMGRPRLLPLLFTLMSANNKKNNVRDHFKCTFAIDGRQGKGTCHVADTASLLGLDRILQVQPLFQRLIESVTCSAVSASTLTAVRTSLTTRLQKQFPAVFAPGLGRCTKSKAPLKLKTDAVPVFRKARSVPYAVQPRITQEIDRLVAANVLTPVEHSEWAAPVVALRRIFCRFERRSGAAPASIANSRRYFYQAQRREILLPTGLSRSVTANGNG</sequence>
<evidence type="ECO:0000256" key="3">
    <source>
        <dbReference type="ARBA" id="ARBA00022722"/>
    </source>
</evidence>
<keyword evidence="3" id="KW-0540">Nuclease</keyword>
<dbReference type="PANTHER" id="PTHR37984:SF5">
    <property type="entry name" value="PROTEIN NYNRIN-LIKE"/>
    <property type="match status" value="1"/>
</dbReference>
<dbReference type="Pfam" id="PF23309">
    <property type="entry name" value="DUF7083"/>
    <property type="match status" value="1"/>
</dbReference>
<evidence type="ECO:0000256" key="2">
    <source>
        <dbReference type="ARBA" id="ARBA00022695"/>
    </source>
</evidence>
<evidence type="ECO:0000259" key="5">
    <source>
        <dbReference type="Pfam" id="PF23309"/>
    </source>
</evidence>
<feature type="domain" description="DUF7083" evidence="5">
    <location>
        <begin position="45"/>
        <end position="130"/>
    </location>
</feature>
<dbReference type="InterPro" id="IPR055510">
    <property type="entry name" value="DUF7083"/>
</dbReference>
<dbReference type="SUPFAM" id="SSF56672">
    <property type="entry name" value="DNA/RNA polymerases"/>
    <property type="match status" value="1"/>
</dbReference>
<dbReference type="InterPro" id="IPR043502">
    <property type="entry name" value="DNA/RNA_pol_sf"/>
</dbReference>
<dbReference type="InterPro" id="IPR050951">
    <property type="entry name" value="Retrovirus_Pol_polyprotein"/>
</dbReference>
<dbReference type="GO" id="GO:0016779">
    <property type="term" value="F:nucleotidyltransferase activity"/>
    <property type="evidence" value="ECO:0007669"/>
    <property type="project" value="UniProtKB-KW"/>
</dbReference>